<dbReference type="InterPro" id="IPR027417">
    <property type="entry name" value="P-loop_NTPase"/>
</dbReference>
<dbReference type="PROSITE" id="PS51219">
    <property type="entry name" value="DPCK"/>
    <property type="match status" value="1"/>
</dbReference>
<dbReference type="EC" id="2.7.1.24" evidence="5 6"/>
<keyword evidence="2 5" id="KW-0547">Nucleotide-binding</keyword>
<evidence type="ECO:0000256" key="5">
    <source>
        <dbReference type="HAMAP-Rule" id="MF_00376"/>
    </source>
</evidence>
<dbReference type="PANTHER" id="PTHR10695:SF46">
    <property type="entry name" value="BIFUNCTIONAL COENZYME A SYNTHASE-RELATED"/>
    <property type="match status" value="1"/>
</dbReference>
<name>A0A7T5UHX4_9BACT</name>
<keyword evidence="5" id="KW-0963">Cytoplasm</keyword>
<evidence type="ECO:0000256" key="2">
    <source>
        <dbReference type="ARBA" id="ARBA00022741"/>
    </source>
</evidence>
<dbReference type="AlphaFoldDB" id="A0A7T5UHX4"/>
<dbReference type="Pfam" id="PF01121">
    <property type="entry name" value="CoaE"/>
    <property type="match status" value="1"/>
</dbReference>
<accession>A0A7T5UHX4</accession>
<keyword evidence="5 7" id="KW-0808">Transferase</keyword>
<dbReference type="GO" id="GO:0005737">
    <property type="term" value="C:cytoplasm"/>
    <property type="evidence" value="ECO:0007669"/>
    <property type="project" value="UniProtKB-SubCell"/>
</dbReference>
<protein>
    <recommendedName>
        <fullName evidence="5 6">Dephospho-CoA kinase</fullName>
        <ecNumber evidence="5 6">2.7.1.24</ecNumber>
    </recommendedName>
    <alternativeName>
        <fullName evidence="5">Dephosphocoenzyme A kinase</fullName>
    </alternativeName>
</protein>
<keyword evidence="4 5" id="KW-0173">Coenzyme A biosynthesis</keyword>
<gene>
    <name evidence="5" type="primary">coaE</name>
    <name evidence="7" type="ORF">HYS17_01050</name>
</gene>
<dbReference type="Proteomes" id="UP000595362">
    <property type="component" value="Chromosome"/>
</dbReference>
<keyword evidence="5 7" id="KW-0418">Kinase</keyword>
<evidence type="ECO:0000256" key="1">
    <source>
        <dbReference type="ARBA" id="ARBA00009018"/>
    </source>
</evidence>
<feature type="binding site" evidence="5">
    <location>
        <begin position="11"/>
        <end position="16"/>
    </location>
    <ligand>
        <name>ATP</name>
        <dbReference type="ChEBI" id="CHEBI:30616"/>
    </ligand>
</feature>
<dbReference type="InterPro" id="IPR001977">
    <property type="entry name" value="Depp_CoAkinase"/>
</dbReference>
<dbReference type="CDD" id="cd02022">
    <property type="entry name" value="DPCK"/>
    <property type="match status" value="1"/>
</dbReference>
<evidence type="ECO:0000313" key="7">
    <source>
        <dbReference type="EMBL" id="QQG36411.1"/>
    </source>
</evidence>
<evidence type="ECO:0000313" key="8">
    <source>
        <dbReference type="Proteomes" id="UP000595362"/>
    </source>
</evidence>
<keyword evidence="3 5" id="KW-0067">ATP-binding</keyword>
<dbReference type="Gene3D" id="3.40.50.300">
    <property type="entry name" value="P-loop containing nucleotide triphosphate hydrolases"/>
    <property type="match status" value="1"/>
</dbReference>
<evidence type="ECO:0000256" key="6">
    <source>
        <dbReference type="NCBIfam" id="TIGR00152"/>
    </source>
</evidence>
<dbReference type="NCBIfam" id="TIGR00152">
    <property type="entry name" value="dephospho-CoA kinase"/>
    <property type="match status" value="1"/>
</dbReference>
<dbReference type="PANTHER" id="PTHR10695">
    <property type="entry name" value="DEPHOSPHO-COA KINASE-RELATED"/>
    <property type="match status" value="1"/>
</dbReference>
<dbReference type="UniPathway" id="UPA00241">
    <property type="reaction ID" value="UER00356"/>
</dbReference>
<evidence type="ECO:0000256" key="4">
    <source>
        <dbReference type="ARBA" id="ARBA00022993"/>
    </source>
</evidence>
<organism evidence="7 8">
    <name type="scientific">Micavibrio aeruginosavorus</name>
    <dbReference type="NCBI Taxonomy" id="349221"/>
    <lineage>
        <taxon>Bacteria</taxon>
        <taxon>Pseudomonadati</taxon>
        <taxon>Bdellovibrionota</taxon>
        <taxon>Bdellovibrionia</taxon>
        <taxon>Bdellovibrionales</taxon>
        <taxon>Pseudobdellovibrionaceae</taxon>
        <taxon>Micavibrio</taxon>
    </lineage>
</organism>
<comment type="similarity">
    <text evidence="1 5">Belongs to the CoaE family.</text>
</comment>
<reference evidence="7 8" key="1">
    <citation type="submission" date="2020-07" db="EMBL/GenBank/DDBJ databases">
        <title>Huge and variable diversity of episymbiotic CPR bacteria and DPANN archaea in groundwater ecosystems.</title>
        <authorList>
            <person name="He C.Y."/>
            <person name="Keren R."/>
            <person name="Whittaker M."/>
            <person name="Farag I.F."/>
            <person name="Doudna J."/>
            <person name="Cate J.H.D."/>
            <person name="Banfield J.F."/>
        </authorList>
    </citation>
    <scope>NUCLEOTIDE SEQUENCE [LARGE SCALE GENOMIC DNA]</scope>
    <source>
        <strain evidence="7">NC_groundwater_70_Ag_B-0.1um_54_66</strain>
    </source>
</reference>
<dbReference type="HAMAP" id="MF_00376">
    <property type="entry name" value="Dephospho_CoA_kinase"/>
    <property type="match status" value="1"/>
</dbReference>
<proteinExistence type="inferred from homology"/>
<comment type="catalytic activity">
    <reaction evidence="5">
        <text>3'-dephospho-CoA + ATP = ADP + CoA + H(+)</text>
        <dbReference type="Rhea" id="RHEA:18245"/>
        <dbReference type="ChEBI" id="CHEBI:15378"/>
        <dbReference type="ChEBI" id="CHEBI:30616"/>
        <dbReference type="ChEBI" id="CHEBI:57287"/>
        <dbReference type="ChEBI" id="CHEBI:57328"/>
        <dbReference type="ChEBI" id="CHEBI:456216"/>
        <dbReference type="EC" id="2.7.1.24"/>
    </reaction>
</comment>
<comment type="pathway">
    <text evidence="5">Cofactor biosynthesis; coenzyme A biosynthesis; CoA from (R)-pantothenate: step 5/5.</text>
</comment>
<evidence type="ECO:0000256" key="3">
    <source>
        <dbReference type="ARBA" id="ARBA00022840"/>
    </source>
</evidence>
<dbReference type="GO" id="GO:0005524">
    <property type="term" value="F:ATP binding"/>
    <property type="evidence" value="ECO:0007669"/>
    <property type="project" value="UniProtKB-UniRule"/>
</dbReference>
<dbReference type="GO" id="GO:0015937">
    <property type="term" value="P:coenzyme A biosynthetic process"/>
    <property type="evidence" value="ECO:0007669"/>
    <property type="project" value="UniProtKB-UniRule"/>
</dbReference>
<dbReference type="GO" id="GO:0004140">
    <property type="term" value="F:dephospho-CoA kinase activity"/>
    <property type="evidence" value="ECO:0007669"/>
    <property type="project" value="UniProtKB-UniRule"/>
</dbReference>
<comment type="function">
    <text evidence="5">Catalyzes the phosphorylation of the 3'-hydroxyl group of dephosphocoenzyme A to form coenzyme A.</text>
</comment>
<dbReference type="SUPFAM" id="SSF52540">
    <property type="entry name" value="P-loop containing nucleoside triphosphate hydrolases"/>
    <property type="match status" value="1"/>
</dbReference>
<dbReference type="EMBL" id="CP066681">
    <property type="protein sequence ID" value="QQG36411.1"/>
    <property type="molecule type" value="Genomic_DNA"/>
</dbReference>
<comment type="subcellular location">
    <subcellularLocation>
        <location evidence="5">Cytoplasm</location>
    </subcellularLocation>
</comment>
<sequence length="204" mass="22681">MIVLGLTGSIGMGKSTATAMLRGMGIPVHCSDEAVHQLLDPCGEAIRVVAAAFPESYDKRRQAINRAALGRLAFSQPEKRVRLESILHPLVVQSQRRFLARNAQCRRPLVVLDIPLLFETGAERRVDYTLVVTAPAFIQRMRVLTRPGMTPEKFAGILASQMPDHEKRRRADFVIDTGLGLAHTRKALRVVLDRVRLHEQTGEG</sequence>